<dbReference type="RefSeq" id="WP_203537184.1">
    <property type="nucleotide sequence ID" value="NZ_JAESND010000002.1"/>
</dbReference>
<dbReference type="EMBL" id="JAESND010000002">
    <property type="protein sequence ID" value="MBM3115523.1"/>
    <property type="molecule type" value="Genomic_DNA"/>
</dbReference>
<reference evidence="1 2" key="1">
    <citation type="submission" date="2021-01" db="EMBL/GenBank/DDBJ databases">
        <title>Draft Genome Sequence and Polyhydroxyalkanoate Biosynthetic Potential of Jeongeupia naejangsanensis Type Strain DSM 24253.</title>
        <authorList>
            <person name="Turrini P."/>
            <person name="Artuso I."/>
            <person name="Lugli G.A."/>
            <person name="Frangipani E."/>
            <person name="Ventura M."/>
            <person name="Visca P."/>
        </authorList>
    </citation>
    <scope>NUCLEOTIDE SEQUENCE [LARGE SCALE GENOMIC DNA]</scope>
    <source>
        <strain evidence="1 2">DSM 24253</strain>
    </source>
</reference>
<evidence type="ECO:0000313" key="2">
    <source>
        <dbReference type="Proteomes" id="UP000809431"/>
    </source>
</evidence>
<sequence>MRELLNRLLKRDKSPFAGAKLATAWCRELEHDTPAAQRAKVLALAQGFLADRKPPTADALEAALLIDAAAQPSYEALCCQYVANPRMPKELERQLWKEVVEYAQAMVDLHQRFVKADPDPEDKARIETLMPRVLARSLHYLGIQAKWHHFRYERLPSKLWTQANQLYRLSEIDGFDSNPFPLYPGHSDEVTSCADEYLQLLMLATLSSHNLTVRQLDWADQWLDRWSKLIQLSRKFYADRHHLCVNLQEDAGPRRVKEDQTEEPFRYWGLFDLIHELQETQRKLEQGASVVSLGLGEDCRQPACGDLLRQIEAAWSSTLRNTQINRSARQTVSKTAEVVQGLSKLCAMVRNDNDKFSRQPVESKTEVDYDEIMDMRLYGFVSERTRSKQSANPATVLPKTKQQVSTTTWVIENESEGGFGAVLHAAENEWIRPGALVGMRTGENDNWRVCIVRRLNRLRDEQLSAGIQILSATPVAVSVKADDDENTQINLSDVSIFNTEFPMLRVGLYIPHLQGSNSVNTLMLHASEYASNRLYSVKARDRGFTVKLGSVIEKGTDWVWANVQVVRQKD</sequence>
<gene>
    <name evidence="1" type="ORF">JMJ54_06770</name>
</gene>
<organism evidence="1 2">
    <name type="scientific">Jeongeupia naejangsanensis</name>
    <dbReference type="NCBI Taxonomy" id="613195"/>
    <lineage>
        <taxon>Bacteria</taxon>
        <taxon>Pseudomonadati</taxon>
        <taxon>Pseudomonadota</taxon>
        <taxon>Betaproteobacteria</taxon>
        <taxon>Neisseriales</taxon>
        <taxon>Chitinibacteraceae</taxon>
        <taxon>Jeongeupia</taxon>
    </lineage>
</organism>
<protein>
    <recommendedName>
        <fullName evidence="3">GTPase</fullName>
    </recommendedName>
</protein>
<comment type="caution">
    <text evidence="1">The sequence shown here is derived from an EMBL/GenBank/DDBJ whole genome shotgun (WGS) entry which is preliminary data.</text>
</comment>
<name>A0ABS2BKD0_9NEIS</name>
<accession>A0ABS2BKD0</accession>
<proteinExistence type="predicted"/>
<dbReference type="Proteomes" id="UP000809431">
    <property type="component" value="Unassembled WGS sequence"/>
</dbReference>
<evidence type="ECO:0008006" key="3">
    <source>
        <dbReference type="Google" id="ProtNLM"/>
    </source>
</evidence>
<keyword evidence="2" id="KW-1185">Reference proteome</keyword>
<evidence type="ECO:0000313" key="1">
    <source>
        <dbReference type="EMBL" id="MBM3115523.1"/>
    </source>
</evidence>